<feature type="transmembrane region" description="Helical" evidence="2">
    <location>
        <begin position="255"/>
        <end position="276"/>
    </location>
</feature>
<keyword evidence="2" id="KW-0472">Membrane</keyword>
<dbReference type="PANTHER" id="PTHR43298:SF2">
    <property type="entry name" value="FMN_FAD EXPORTER YEEO-RELATED"/>
    <property type="match status" value="1"/>
</dbReference>
<keyword evidence="2" id="KW-1133">Transmembrane helix</keyword>
<organism evidence="3 4">
    <name type="scientific">Roseateles flavus</name>
    <dbReference type="NCBI Taxonomy" id="3149041"/>
    <lineage>
        <taxon>Bacteria</taxon>
        <taxon>Pseudomonadati</taxon>
        <taxon>Pseudomonadota</taxon>
        <taxon>Betaproteobacteria</taxon>
        <taxon>Burkholderiales</taxon>
        <taxon>Sphaerotilaceae</taxon>
        <taxon>Roseateles</taxon>
    </lineage>
</organism>
<dbReference type="PANTHER" id="PTHR43298">
    <property type="entry name" value="MULTIDRUG RESISTANCE PROTEIN NORM-RELATED"/>
    <property type="match status" value="1"/>
</dbReference>
<feature type="transmembrane region" description="Helical" evidence="2">
    <location>
        <begin position="132"/>
        <end position="150"/>
    </location>
</feature>
<dbReference type="InterPro" id="IPR050222">
    <property type="entry name" value="MATE_MdtK"/>
</dbReference>
<evidence type="ECO:0000256" key="2">
    <source>
        <dbReference type="SAM" id="Phobius"/>
    </source>
</evidence>
<feature type="transmembrane region" description="Helical" evidence="2">
    <location>
        <begin position="88"/>
        <end position="112"/>
    </location>
</feature>
<proteinExistence type="predicted"/>
<feature type="transmembrane region" description="Helical" evidence="2">
    <location>
        <begin position="282"/>
        <end position="306"/>
    </location>
</feature>
<feature type="transmembrane region" description="Helical" evidence="2">
    <location>
        <begin position="188"/>
        <end position="215"/>
    </location>
</feature>
<keyword evidence="2" id="KW-0812">Transmembrane</keyword>
<keyword evidence="1" id="KW-0813">Transport</keyword>
<gene>
    <name evidence="3" type="ORF">ABDJ40_23490</name>
</gene>
<feature type="transmembrane region" description="Helical" evidence="2">
    <location>
        <begin position="392"/>
        <end position="415"/>
    </location>
</feature>
<evidence type="ECO:0000313" key="3">
    <source>
        <dbReference type="EMBL" id="MEO3715748.1"/>
    </source>
</evidence>
<dbReference type="RefSeq" id="WP_347613397.1">
    <property type="nucleotide sequence ID" value="NZ_JBDPZC010000018.1"/>
</dbReference>
<keyword evidence="4" id="KW-1185">Reference proteome</keyword>
<protein>
    <submittedName>
        <fullName evidence="3">MATE family efflux transporter</fullName>
    </submittedName>
</protein>
<name>A0ABV0GKZ8_9BURK</name>
<feature type="transmembrane region" description="Helical" evidence="2">
    <location>
        <begin position="421"/>
        <end position="442"/>
    </location>
</feature>
<sequence length="462" mass="47219">MTRMAWRADASQVLTLAAPLVLTQLAQVAQGTTSIVMLGQLDTVDLAAGGLALSLFNLLRTMGVGLITPTGNLVAEASVDAQGGASRIRALLCASLALATAAGLLAALLMVLGAPLLRGLGQDPRVVERCGQYLTAAAPGLLPLLWFQVLRQLTVGLGRPGPMLAVTLASVGLNAVLAYALMKGAGGLPALGLSGVAIAGTVVNALALGALLWVARRDPGVAPLLSLRNETSPWPAWRRLARLGLPVAASYGSEAAFFSVLGLLAGAFGPTALAAHTVLNQLVYVVFMVAVGLSQAVSLCISRAWAHRDGARARRLGLTTLGLGWIAMAGVGLLYLAAPLEVLGLLLRPGSSGEVAAQAAALLGIAAVLQCFDCSQNLAIGMLRGVGETASAFFRTLLGYWGVGLPLAWWLGWVLQLGLSGLWLGLAGGLATTAGLLLLRFVKVTAAARHRSPTALVQGGPA</sequence>
<comment type="caution">
    <text evidence="3">The sequence shown here is derived from an EMBL/GenBank/DDBJ whole genome shotgun (WGS) entry which is preliminary data.</text>
</comment>
<feature type="transmembrane region" description="Helical" evidence="2">
    <location>
        <begin position="358"/>
        <end position="380"/>
    </location>
</feature>
<reference evidence="3 4" key="1">
    <citation type="submission" date="2024-05" db="EMBL/GenBank/DDBJ databases">
        <title>Roseateles sp. 2.12 16S ribosomal RNA gene Genome sequencing and assembly.</title>
        <authorList>
            <person name="Woo H."/>
        </authorList>
    </citation>
    <scope>NUCLEOTIDE SEQUENCE [LARGE SCALE GENOMIC DNA]</scope>
    <source>
        <strain evidence="3 4">2.12</strain>
    </source>
</reference>
<dbReference type="NCBIfam" id="TIGR00797">
    <property type="entry name" value="matE"/>
    <property type="match status" value="1"/>
</dbReference>
<dbReference type="Proteomes" id="UP001462640">
    <property type="component" value="Unassembled WGS sequence"/>
</dbReference>
<feature type="transmembrane region" description="Helical" evidence="2">
    <location>
        <begin position="162"/>
        <end position="182"/>
    </location>
</feature>
<feature type="transmembrane region" description="Helical" evidence="2">
    <location>
        <begin position="318"/>
        <end position="338"/>
    </location>
</feature>
<dbReference type="InterPro" id="IPR002528">
    <property type="entry name" value="MATE_fam"/>
</dbReference>
<accession>A0ABV0GKZ8</accession>
<evidence type="ECO:0000256" key="1">
    <source>
        <dbReference type="ARBA" id="ARBA00022448"/>
    </source>
</evidence>
<dbReference type="EMBL" id="JBDPZC010000018">
    <property type="protein sequence ID" value="MEO3715748.1"/>
    <property type="molecule type" value="Genomic_DNA"/>
</dbReference>
<evidence type="ECO:0000313" key="4">
    <source>
        <dbReference type="Proteomes" id="UP001462640"/>
    </source>
</evidence>
<dbReference type="Pfam" id="PF01554">
    <property type="entry name" value="MatE"/>
    <property type="match status" value="2"/>
</dbReference>